<gene>
    <name evidence="1" type="ORF">GXK51_23245</name>
</gene>
<comment type="caution">
    <text evidence="1">The sequence shown here is derived from an EMBL/GenBank/DDBJ whole genome shotgun (WGS) entry which is preliminary data.</text>
</comment>
<name>A0A6D0XR93_ECOLX</name>
<evidence type="ECO:0000313" key="1">
    <source>
        <dbReference type="EMBL" id="NDL81491.1"/>
    </source>
</evidence>
<dbReference type="EMBL" id="JAAECA010000217">
    <property type="protein sequence ID" value="NDL81491.1"/>
    <property type="molecule type" value="Genomic_DNA"/>
</dbReference>
<organism evidence="1">
    <name type="scientific">Escherichia coli</name>
    <dbReference type="NCBI Taxonomy" id="562"/>
    <lineage>
        <taxon>Bacteria</taxon>
        <taxon>Pseudomonadati</taxon>
        <taxon>Pseudomonadota</taxon>
        <taxon>Gammaproteobacteria</taxon>
        <taxon>Enterobacterales</taxon>
        <taxon>Enterobacteriaceae</taxon>
        <taxon>Escherichia</taxon>
    </lineage>
</organism>
<sequence>MDHPQIDSEISTNEIINCLSKTIQESGYIMDLNGTKPPINAKEFATYRMSKYTGSFWIEYSTEGRPTRNVGIINATNDNYNTLNDALQFCINNMTKY</sequence>
<proteinExistence type="predicted"/>
<dbReference type="AlphaFoldDB" id="A0A6D0XR93"/>
<dbReference type="RefSeq" id="WP_024217725.1">
    <property type="nucleotide sequence ID" value="NZ_BGBH01000027.1"/>
</dbReference>
<accession>A0A6D0XR93</accession>
<reference evidence="1" key="1">
    <citation type="submission" date="2020-01" db="EMBL/GenBank/DDBJ databases">
        <title>Draft Genome Sequences of Shiga Toxin-Producing Escherichia coli from Food and Clinical samples.</title>
        <authorList>
            <person name="Alotaibi K."/>
            <person name="Han J."/>
            <person name="Kim M."/>
            <person name="Khan A."/>
        </authorList>
    </citation>
    <scope>NUCLEOTIDE SEQUENCE</scope>
    <source>
        <strain evidence="1">EC872416</strain>
    </source>
</reference>
<protein>
    <submittedName>
        <fullName evidence="1">Uncharacterized protein</fullName>
    </submittedName>
</protein>